<accession>A0AAD4I8D2</accession>
<gene>
    <name evidence="1" type="ORF">G6011_08076</name>
</gene>
<protein>
    <submittedName>
        <fullName evidence="1">Uncharacterized protein</fullName>
    </submittedName>
</protein>
<dbReference type="SUPFAM" id="SSF50965">
    <property type="entry name" value="Galactose oxidase, central domain"/>
    <property type="match status" value="1"/>
</dbReference>
<name>A0AAD4I8D2_9PLEO</name>
<evidence type="ECO:0000313" key="2">
    <source>
        <dbReference type="Proteomes" id="UP001199106"/>
    </source>
</evidence>
<sequence>MLRNNSIFLDGGVQLSRKNGTTWLGFSKYIFEIDMSTSWDATTNFTQKKIGRYGNSAMNANPPNMVRGALYRGLVDNRRLFTFGGSTFLANQSDPDWKAPASDDYSLWSYDTESMSWSQYDLTSAVPRRPNWGANAEAWSIGLAFYLNGQVDKGSSLAAYTMTEYVNGSLQNETSDRITYVQGMTIIDMTTQIARNVLTDSLGAPRVAGGLVHGSRFGKSKNGTLVAMGGMRSANQKTDTSRNGILIDFATVSLCDTFHETSVEWYNQSTTGDTPPPRIDFCTMPSIKYAKDNSSSNIYIYGGYDPVQSIMYDDVYVLSLPSFTWTKVYSGDSPRFGHTCHHATARHMMRIGGSLDADTYAIETTGKLPDLDTLTCDPQGGVALFDMSDCTWGSFYDTNASAYEIPAKVVEKIGGT</sequence>
<dbReference type="Gene3D" id="2.120.10.80">
    <property type="entry name" value="Kelch-type beta propeller"/>
    <property type="match status" value="1"/>
</dbReference>
<dbReference type="InterPro" id="IPR011043">
    <property type="entry name" value="Gal_Oxase/kelch_b-propeller"/>
</dbReference>
<dbReference type="AlphaFoldDB" id="A0AAD4I8D2"/>
<comment type="caution">
    <text evidence="1">The sequence shown here is derived from an EMBL/GenBank/DDBJ whole genome shotgun (WGS) entry which is preliminary data.</text>
</comment>
<dbReference type="Proteomes" id="UP001199106">
    <property type="component" value="Unassembled WGS sequence"/>
</dbReference>
<organism evidence="1 2">
    <name type="scientific">Alternaria panax</name>
    <dbReference type="NCBI Taxonomy" id="48097"/>
    <lineage>
        <taxon>Eukaryota</taxon>
        <taxon>Fungi</taxon>
        <taxon>Dikarya</taxon>
        <taxon>Ascomycota</taxon>
        <taxon>Pezizomycotina</taxon>
        <taxon>Dothideomycetes</taxon>
        <taxon>Pleosporomycetidae</taxon>
        <taxon>Pleosporales</taxon>
        <taxon>Pleosporineae</taxon>
        <taxon>Pleosporaceae</taxon>
        <taxon>Alternaria</taxon>
        <taxon>Alternaria sect. Panax</taxon>
    </lineage>
</organism>
<dbReference type="PANTHER" id="PTHR23244">
    <property type="entry name" value="KELCH REPEAT DOMAIN"/>
    <property type="match status" value="1"/>
</dbReference>
<dbReference type="EMBL" id="JAANER010000004">
    <property type="protein sequence ID" value="KAG9189988.1"/>
    <property type="molecule type" value="Genomic_DNA"/>
</dbReference>
<keyword evidence="2" id="KW-1185">Reference proteome</keyword>
<proteinExistence type="predicted"/>
<dbReference type="PANTHER" id="PTHR23244:SF485">
    <property type="entry name" value="MULTIPLE EGF LIKE DOMAINS 8, ISOFORM B"/>
    <property type="match status" value="1"/>
</dbReference>
<evidence type="ECO:0000313" key="1">
    <source>
        <dbReference type="EMBL" id="KAG9189988.1"/>
    </source>
</evidence>
<reference evidence="1" key="1">
    <citation type="submission" date="2021-07" db="EMBL/GenBank/DDBJ databases">
        <title>Genome Resource of American Ginseng Black Spot Pathogen Alternaria panax.</title>
        <authorList>
            <person name="Qiu C."/>
            <person name="Wang W."/>
            <person name="Liu Z."/>
        </authorList>
    </citation>
    <scope>NUCLEOTIDE SEQUENCE</scope>
    <source>
        <strain evidence="1">BNCC115425</strain>
    </source>
</reference>
<dbReference type="InterPro" id="IPR015915">
    <property type="entry name" value="Kelch-typ_b-propeller"/>
</dbReference>